<evidence type="ECO:0000313" key="2">
    <source>
        <dbReference type="Proteomes" id="UP000030655"/>
    </source>
</evidence>
<dbReference type="AlphaFoldDB" id="A0A059EYR4"/>
<evidence type="ECO:0000313" key="1">
    <source>
        <dbReference type="EMBL" id="KCZ80178.1"/>
    </source>
</evidence>
<dbReference type="HOGENOM" id="CLU_037325_0_0_1"/>
<proteinExistence type="predicted"/>
<protein>
    <submittedName>
        <fullName evidence="1">Uncharacterized protein</fullName>
    </submittedName>
</protein>
<keyword evidence="2" id="KW-1185">Reference proteome</keyword>
<name>A0A059EYR4_9MICR</name>
<reference evidence="2" key="1">
    <citation type="submission" date="2013-02" db="EMBL/GenBank/DDBJ databases">
        <authorList>
            <consortium name="The Broad Institute Genome Sequencing Platform"/>
            <person name="Cuomo C."/>
            <person name="Becnel J."/>
            <person name="Sanscrainte N."/>
            <person name="Walker B."/>
            <person name="Young S.K."/>
            <person name="Zeng Q."/>
            <person name="Gargeya S."/>
            <person name="Fitzgerald M."/>
            <person name="Haas B."/>
            <person name="Abouelleil A."/>
            <person name="Alvarado L."/>
            <person name="Arachchi H.M."/>
            <person name="Berlin A.M."/>
            <person name="Chapman S.B."/>
            <person name="Dewar J."/>
            <person name="Goldberg J."/>
            <person name="Griggs A."/>
            <person name="Gujja S."/>
            <person name="Hansen M."/>
            <person name="Howarth C."/>
            <person name="Imamovic A."/>
            <person name="Larimer J."/>
            <person name="McCowan C."/>
            <person name="Murphy C."/>
            <person name="Neiman D."/>
            <person name="Pearson M."/>
            <person name="Priest M."/>
            <person name="Roberts A."/>
            <person name="Saif S."/>
            <person name="Shea T."/>
            <person name="Sisk P."/>
            <person name="Sykes S."/>
            <person name="Wortman J."/>
            <person name="Nusbaum C."/>
            <person name="Birren B."/>
        </authorList>
    </citation>
    <scope>NUCLEOTIDE SEQUENCE [LARGE SCALE GENOMIC DNA]</scope>
    <source>
        <strain evidence="2">PRA339</strain>
    </source>
</reference>
<feature type="non-terminal residue" evidence="1">
    <location>
        <position position="1"/>
    </location>
</feature>
<sequence>EINTTTNKTPNDIYSNFGYSTNENTILHSYAPAMTKYGILKNLPFAYTLETIREKYLLLFYHLANIMNRTKVLDNHIFDSFIPKNVIQAYDELKDILSKNYNLVRSEDNFIISNEKDLKKLYLVFNEYKNWAFKNYILKIIFFNYSNNNLNQNYIDEQKERGLQSDDVLNLIRELLLSKNYQILLNIFPELRVIFDIKKTSIKIFKSLRIITYFKFIIAKFEIFRYDYFKDLDQDTLENLYKNENFNEILPLISYAVKMVLHDYGCCSADFMNFLEIKNFVFFLRAKYNDIFTRHEFLNLIVSSEFFKYFYAQTNRNTILKLKYYEFNERFYLETFYSTLLSIIKEYQNSINIVKVTNHESKRIKVGE</sequence>
<organism evidence="1 2">
    <name type="scientific">Anncaliia algerae PRA339</name>
    <dbReference type="NCBI Taxonomy" id="1288291"/>
    <lineage>
        <taxon>Eukaryota</taxon>
        <taxon>Fungi</taxon>
        <taxon>Fungi incertae sedis</taxon>
        <taxon>Microsporidia</taxon>
        <taxon>Tubulinosematoidea</taxon>
        <taxon>Tubulinosematidae</taxon>
        <taxon>Anncaliia</taxon>
    </lineage>
</organism>
<dbReference type="VEuPathDB" id="MicrosporidiaDB:H312_02424"/>
<gene>
    <name evidence="1" type="ORF">H312_02424</name>
</gene>
<dbReference type="EMBL" id="KK365198">
    <property type="protein sequence ID" value="KCZ80178.1"/>
    <property type="molecule type" value="Genomic_DNA"/>
</dbReference>
<dbReference type="Proteomes" id="UP000030655">
    <property type="component" value="Unassembled WGS sequence"/>
</dbReference>
<reference evidence="1 2" key="2">
    <citation type="submission" date="2014-03" db="EMBL/GenBank/DDBJ databases">
        <title>The Genome Sequence of Anncaliia algerae insect isolate PRA339.</title>
        <authorList>
            <consortium name="The Broad Institute Genome Sequencing Platform"/>
            <consortium name="The Broad Institute Genome Sequencing Center for Infectious Disease"/>
            <person name="Cuomo C."/>
            <person name="Becnel J."/>
            <person name="Sanscrainte N."/>
            <person name="Walker B."/>
            <person name="Young S.K."/>
            <person name="Zeng Q."/>
            <person name="Gargeya S."/>
            <person name="Fitzgerald M."/>
            <person name="Haas B."/>
            <person name="Abouelleil A."/>
            <person name="Alvarado L."/>
            <person name="Arachchi H.M."/>
            <person name="Berlin A.M."/>
            <person name="Chapman S.B."/>
            <person name="Dewar J."/>
            <person name="Goldberg J."/>
            <person name="Griggs A."/>
            <person name="Gujja S."/>
            <person name="Hansen M."/>
            <person name="Howarth C."/>
            <person name="Imamovic A."/>
            <person name="Larimer J."/>
            <person name="McCowan C."/>
            <person name="Murphy C."/>
            <person name="Neiman D."/>
            <person name="Pearson M."/>
            <person name="Priest M."/>
            <person name="Roberts A."/>
            <person name="Saif S."/>
            <person name="Shea T."/>
            <person name="Sisk P."/>
            <person name="Sykes S."/>
            <person name="Wortman J."/>
            <person name="Nusbaum C."/>
            <person name="Birren B."/>
        </authorList>
    </citation>
    <scope>NUCLEOTIDE SEQUENCE [LARGE SCALE GENOMIC DNA]</scope>
    <source>
        <strain evidence="1 2">PRA339</strain>
    </source>
</reference>
<accession>A0A059EYR4</accession>